<dbReference type="InterPro" id="IPR050261">
    <property type="entry name" value="FrsA_esterase"/>
</dbReference>
<keyword evidence="4" id="KW-0031">Aminopeptidase</keyword>
<dbReference type="RefSeq" id="WP_184038051.1">
    <property type="nucleotide sequence ID" value="NZ_BAABAR010000019.1"/>
</dbReference>
<evidence type="ECO:0000256" key="1">
    <source>
        <dbReference type="ARBA" id="ARBA00022801"/>
    </source>
</evidence>
<dbReference type="PANTHER" id="PTHR22946:SF9">
    <property type="entry name" value="POLYKETIDE TRANSFERASE AF380"/>
    <property type="match status" value="1"/>
</dbReference>
<dbReference type="Gene3D" id="3.40.50.1820">
    <property type="entry name" value="alpha/beta hydrolase"/>
    <property type="match status" value="1"/>
</dbReference>
<evidence type="ECO:0000313" key="5">
    <source>
        <dbReference type="Proteomes" id="UP000560131"/>
    </source>
</evidence>
<dbReference type="InterPro" id="IPR001375">
    <property type="entry name" value="Peptidase_S9_cat"/>
</dbReference>
<accession>A0ABR6N6W1</accession>
<keyword evidence="5" id="KW-1185">Reference proteome</keyword>
<evidence type="ECO:0000313" key="4">
    <source>
        <dbReference type="EMBL" id="MBB5726540.1"/>
    </source>
</evidence>
<sequence length="349" mass="37885">MLKMVTRGLAIMLVAVAGPAIAAPSPSTIADETIVSREAWRAPFATRAEWLAFVGAAPGGAEAARRYDALYPQDDYYRWTQGRTIGISRIVYRSGGLAIRGLLLEPRTPGRHPVLIYNHGGVGEWGRIIVPDVLAMSRLAERGYVVLASTFRGEGGSEGKPDMGGGDIDDTLTLIDVATTLPTADTARVGMWGFSRGGYTTYGALAKSRRIAAAVIEGGPTDLVHAARRAEFDRHVYPDVIPGYANDKDGILARRSPITWPEQLAPDAAILILHGGGDPRVEPTDALRMATALQRLKRSYRLKIYEGGGHDLIADMVDVRAEMERWFDRYVRDRVTPPKNEAVPVADGP</sequence>
<organism evidence="4 5">
    <name type="scientific">Sphingomonas endophytica</name>
    <dbReference type="NCBI Taxonomy" id="869719"/>
    <lineage>
        <taxon>Bacteria</taxon>
        <taxon>Pseudomonadati</taxon>
        <taxon>Pseudomonadota</taxon>
        <taxon>Alphaproteobacteria</taxon>
        <taxon>Sphingomonadales</taxon>
        <taxon>Sphingomonadaceae</taxon>
        <taxon>Sphingomonas</taxon>
    </lineage>
</organism>
<feature type="domain" description="Peptidase S9 prolyl oligopeptidase catalytic" evidence="3">
    <location>
        <begin position="137"/>
        <end position="332"/>
    </location>
</feature>
<keyword evidence="4" id="KW-0645">Protease</keyword>
<protein>
    <submittedName>
        <fullName evidence="4">Dipeptidyl aminopeptidase/acylaminoacyl peptidase</fullName>
    </submittedName>
</protein>
<reference evidence="4 5" key="1">
    <citation type="submission" date="2020-08" db="EMBL/GenBank/DDBJ databases">
        <title>Genomic Encyclopedia of Type Strains, Phase IV (KMG-IV): sequencing the most valuable type-strain genomes for metagenomic binning, comparative biology and taxonomic classification.</title>
        <authorList>
            <person name="Goeker M."/>
        </authorList>
    </citation>
    <scope>NUCLEOTIDE SEQUENCE [LARGE SCALE GENOMIC DNA]</scope>
    <source>
        <strain evidence="4 5">DSM 101535</strain>
    </source>
</reference>
<dbReference type="InterPro" id="IPR029058">
    <property type="entry name" value="AB_hydrolase_fold"/>
</dbReference>
<dbReference type="Pfam" id="PF00326">
    <property type="entry name" value="Peptidase_S9"/>
    <property type="match status" value="1"/>
</dbReference>
<proteinExistence type="predicted"/>
<feature type="chain" id="PRO_5046934850" evidence="2">
    <location>
        <begin position="23"/>
        <end position="349"/>
    </location>
</feature>
<keyword evidence="1" id="KW-0378">Hydrolase</keyword>
<comment type="caution">
    <text evidence="4">The sequence shown here is derived from an EMBL/GenBank/DDBJ whole genome shotgun (WGS) entry which is preliminary data.</text>
</comment>
<evidence type="ECO:0000256" key="2">
    <source>
        <dbReference type="SAM" id="SignalP"/>
    </source>
</evidence>
<dbReference type="PANTHER" id="PTHR22946">
    <property type="entry name" value="DIENELACTONE HYDROLASE DOMAIN-CONTAINING PROTEIN-RELATED"/>
    <property type="match status" value="1"/>
</dbReference>
<evidence type="ECO:0000259" key="3">
    <source>
        <dbReference type="Pfam" id="PF00326"/>
    </source>
</evidence>
<keyword evidence="2" id="KW-0732">Signal</keyword>
<dbReference type="EMBL" id="JACIJN010000008">
    <property type="protein sequence ID" value="MBB5726540.1"/>
    <property type="molecule type" value="Genomic_DNA"/>
</dbReference>
<gene>
    <name evidence="4" type="ORF">FHS97_002483</name>
</gene>
<dbReference type="GO" id="GO:0004177">
    <property type="term" value="F:aminopeptidase activity"/>
    <property type="evidence" value="ECO:0007669"/>
    <property type="project" value="UniProtKB-KW"/>
</dbReference>
<dbReference type="SUPFAM" id="SSF53474">
    <property type="entry name" value="alpha/beta-Hydrolases"/>
    <property type="match status" value="1"/>
</dbReference>
<dbReference type="Proteomes" id="UP000560131">
    <property type="component" value="Unassembled WGS sequence"/>
</dbReference>
<feature type="signal peptide" evidence="2">
    <location>
        <begin position="1"/>
        <end position="22"/>
    </location>
</feature>
<name>A0ABR6N6W1_9SPHN</name>